<name>A0A8X7QD73_BRACI</name>
<comment type="caution">
    <text evidence="2">The sequence shown here is derived from an EMBL/GenBank/DDBJ whole genome shotgun (WGS) entry which is preliminary data.</text>
</comment>
<evidence type="ECO:0000313" key="2">
    <source>
        <dbReference type="EMBL" id="KAG2268166.1"/>
    </source>
</evidence>
<sequence length="63" mass="7344">MKLHFSVPYTQRRSAGTSPSAKMNRRRKAQPERSSLKLKTPTKSTLHHENTIIFNRSKTFDFP</sequence>
<feature type="region of interest" description="Disordered" evidence="1">
    <location>
        <begin position="1"/>
        <end position="50"/>
    </location>
</feature>
<keyword evidence="3" id="KW-1185">Reference proteome</keyword>
<feature type="compositionally biased region" description="Polar residues" evidence="1">
    <location>
        <begin position="8"/>
        <end position="21"/>
    </location>
</feature>
<reference evidence="2 3" key="1">
    <citation type="submission" date="2020-02" db="EMBL/GenBank/DDBJ databases">
        <authorList>
            <person name="Ma Q."/>
            <person name="Huang Y."/>
            <person name="Song X."/>
            <person name="Pei D."/>
        </authorList>
    </citation>
    <scope>NUCLEOTIDE SEQUENCE [LARGE SCALE GENOMIC DNA]</scope>
    <source>
        <strain evidence="2">Sxm20200214</strain>
        <tissue evidence="2">Leaf</tissue>
    </source>
</reference>
<organism evidence="2 3">
    <name type="scientific">Brassica carinata</name>
    <name type="common">Ethiopian mustard</name>
    <name type="synonym">Abyssinian cabbage</name>
    <dbReference type="NCBI Taxonomy" id="52824"/>
    <lineage>
        <taxon>Eukaryota</taxon>
        <taxon>Viridiplantae</taxon>
        <taxon>Streptophyta</taxon>
        <taxon>Embryophyta</taxon>
        <taxon>Tracheophyta</taxon>
        <taxon>Spermatophyta</taxon>
        <taxon>Magnoliopsida</taxon>
        <taxon>eudicotyledons</taxon>
        <taxon>Gunneridae</taxon>
        <taxon>Pentapetalae</taxon>
        <taxon>rosids</taxon>
        <taxon>malvids</taxon>
        <taxon>Brassicales</taxon>
        <taxon>Brassicaceae</taxon>
        <taxon>Brassiceae</taxon>
        <taxon>Brassica</taxon>
    </lineage>
</organism>
<evidence type="ECO:0000313" key="3">
    <source>
        <dbReference type="Proteomes" id="UP000886595"/>
    </source>
</evidence>
<dbReference type="EMBL" id="JAAMPC010000013">
    <property type="protein sequence ID" value="KAG2268166.1"/>
    <property type="molecule type" value="Genomic_DNA"/>
</dbReference>
<evidence type="ECO:0000256" key="1">
    <source>
        <dbReference type="SAM" id="MobiDB-lite"/>
    </source>
</evidence>
<gene>
    <name evidence="2" type="ORF">Bca52824_062721</name>
</gene>
<accession>A0A8X7QD73</accession>
<proteinExistence type="predicted"/>
<protein>
    <submittedName>
        <fullName evidence="2">Uncharacterized protein</fullName>
    </submittedName>
</protein>
<dbReference type="Proteomes" id="UP000886595">
    <property type="component" value="Unassembled WGS sequence"/>
</dbReference>
<dbReference type="AlphaFoldDB" id="A0A8X7QD73"/>